<dbReference type="GO" id="GO:0005759">
    <property type="term" value="C:mitochondrial matrix"/>
    <property type="evidence" value="ECO:0007669"/>
    <property type="project" value="TreeGrafter"/>
</dbReference>
<reference evidence="2 3" key="1">
    <citation type="submission" date="2020-04" db="EMBL/GenBank/DDBJ databases">
        <title>Perkinsus chesapeaki whole genome sequence.</title>
        <authorList>
            <person name="Bogema D.R."/>
        </authorList>
    </citation>
    <scope>NUCLEOTIDE SEQUENCE [LARGE SCALE GENOMIC DNA]</scope>
    <source>
        <strain evidence="2">ATCC PRA-425</strain>
    </source>
</reference>
<dbReference type="AlphaFoldDB" id="A0A7J6LY76"/>
<evidence type="ECO:0000313" key="3">
    <source>
        <dbReference type="Proteomes" id="UP000591131"/>
    </source>
</evidence>
<evidence type="ECO:0000256" key="1">
    <source>
        <dbReference type="SAM" id="MobiDB-lite"/>
    </source>
</evidence>
<accession>A0A7J6LY76</accession>
<feature type="compositionally biased region" description="Low complexity" evidence="1">
    <location>
        <begin position="35"/>
        <end position="50"/>
    </location>
</feature>
<sequence length="1245" mass="133041">MSQQTSPLSGSTWTVTTTAPLDQAAKYLPPSVFGDQSEQAAASSSSDSASNGSTPERQTEDVSSRGLGEIGSPMPASVGRTESWDPAPTELDPWRSPAPSMMSRAGPLSDFGGSPWLGAGPLPLSPALDSLGLYTPQQQPHKKTTTQWGSSQWGRRHTTIPSSFPFLPEAASYSGFESAPSSPGDGSASATALYAASRMTAAASRSSPHSNSSSSMNGSSLPSLGGTSRMNQKRYSLPVIEPPLMGGFDRNAARRRGSSNLISQHGRSMSAAAFKSQHIAWNRELTNPNATAQQILSLAKKHCSQFNSVNWATTFHRLAKFHLHEAKSEHSLEIQTLLGKCESVEGFAPQHLATLAWAMAKLHIVDHDLLSKVVHKSLTLHADLKPQDLANLSWALARLDCPESDLMYECVCQKIMYDRGCLSQFKPMELASVMWAIATAGYDFNGNICKVCEVVARFSMKHWGLSEFSPQAIANMSWSLSYYYEPNAAPSNASSSDSVTNDGVDTPVGSMGGESASNSGRSEELSTKSSTTASSPTSNTSTRTTSVPIIGTPAAAAEATREFLDRVDAYLSDNNALLVKFKPLEVCNISWALVNVGIVNKEFLETVFGNISASAVQSLDSNSLTQLLQACTTAMDVVAMSTNSETLEWCPMPVETLQSLTEKLLMTRARGYTQEQLDSVTISICKLLAYFRYGGGAAIGDAHVIDEGLYDLLAQEYIQAEGSDWTLKGALSLLSLPLMEMYRPGVLEVFSGRVVSGDIDLPVSAMSELISTLEMVLASEECAQSPAGEESKSIIQRSNSSIVTMCARAMAEQNDLSLPLVQRMRALTDDFSSLVTPLLSLLLEEAQSFSALIGTWTSDAIAAAAVMGTSSEQLSSVLNDSITICDLLANTSLTVMDESALRGLLSALTEAYYQKANGFEADMISSLGACLASTLSHFGPQDASRFLDTLSEDACSAARIEKLLPGTCLTVLTAFTKDTQNSQDLWGRLATLTDVVYAHFNVIGEVKDAAPYSLTDMIDLFFLRDHYGQMVEDEQVKACVSRLQTLSNEGVSTNVPLGSLCKLAFLGPSRLDLETVVLPAIANAVEEFGLQGLSPDELAMLVYSLSRANVPAYSGLLERALQKLLSEPGSSALRILAVIHGLNTCRPGMVGSYVALGPSGSVTSALLDAARCPGHCIQTMANEAKEIVRRSIMLMPEEASTEGGISTYMSGLPKSDDDALAAAFMPESYEGLDTSALSSIQALLD</sequence>
<keyword evidence="3" id="KW-1185">Reference proteome</keyword>
<dbReference type="PANTHER" id="PTHR21228">
    <property type="entry name" value="FAST LEU-RICH DOMAIN-CONTAINING"/>
    <property type="match status" value="1"/>
</dbReference>
<protein>
    <submittedName>
        <fullName evidence="2">Uncharacterized protein</fullName>
    </submittedName>
</protein>
<dbReference type="EMBL" id="JAAPAO010000296">
    <property type="protein sequence ID" value="KAF4664116.1"/>
    <property type="molecule type" value="Genomic_DNA"/>
</dbReference>
<dbReference type="GO" id="GO:0044528">
    <property type="term" value="P:regulation of mitochondrial mRNA stability"/>
    <property type="evidence" value="ECO:0007669"/>
    <property type="project" value="TreeGrafter"/>
</dbReference>
<organism evidence="2 3">
    <name type="scientific">Perkinsus chesapeaki</name>
    <name type="common">Clam parasite</name>
    <name type="synonym">Perkinsus andrewsi</name>
    <dbReference type="NCBI Taxonomy" id="330153"/>
    <lineage>
        <taxon>Eukaryota</taxon>
        <taxon>Sar</taxon>
        <taxon>Alveolata</taxon>
        <taxon>Perkinsozoa</taxon>
        <taxon>Perkinsea</taxon>
        <taxon>Perkinsida</taxon>
        <taxon>Perkinsidae</taxon>
        <taxon>Perkinsus</taxon>
    </lineage>
</organism>
<dbReference type="GO" id="GO:0035770">
    <property type="term" value="C:ribonucleoprotein granule"/>
    <property type="evidence" value="ECO:0007669"/>
    <property type="project" value="TreeGrafter"/>
</dbReference>
<dbReference type="PANTHER" id="PTHR21228:SF40">
    <property type="entry name" value="LD45607P"/>
    <property type="match status" value="1"/>
</dbReference>
<dbReference type="InterPro" id="IPR050870">
    <property type="entry name" value="FAST_kinase"/>
</dbReference>
<feature type="compositionally biased region" description="Low complexity" evidence="1">
    <location>
        <begin position="112"/>
        <end position="139"/>
    </location>
</feature>
<gene>
    <name evidence="2" type="ORF">FOL47_005281</name>
</gene>
<feature type="region of interest" description="Disordered" evidence="1">
    <location>
        <begin position="203"/>
        <end position="228"/>
    </location>
</feature>
<feature type="region of interest" description="Disordered" evidence="1">
    <location>
        <begin position="26"/>
        <end position="155"/>
    </location>
</feature>
<dbReference type="Proteomes" id="UP000591131">
    <property type="component" value="Unassembled WGS sequence"/>
</dbReference>
<dbReference type="OrthoDB" id="423524at2759"/>
<dbReference type="GO" id="GO:0003723">
    <property type="term" value="F:RNA binding"/>
    <property type="evidence" value="ECO:0007669"/>
    <property type="project" value="TreeGrafter"/>
</dbReference>
<feature type="region of interest" description="Disordered" evidence="1">
    <location>
        <begin position="490"/>
        <end position="549"/>
    </location>
</feature>
<feature type="compositionally biased region" description="Low complexity" evidence="1">
    <location>
        <begin position="203"/>
        <end position="225"/>
    </location>
</feature>
<proteinExistence type="predicted"/>
<feature type="compositionally biased region" description="Low complexity" evidence="1">
    <location>
        <begin position="527"/>
        <end position="546"/>
    </location>
</feature>
<evidence type="ECO:0000313" key="2">
    <source>
        <dbReference type="EMBL" id="KAF4664116.1"/>
    </source>
</evidence>
<comment type="caution">
    <text evidence="2">The sequence shown here is derived from an EMBL/GenBank/DDBJ whole genome shotgun (WGS) entry which is preliminary data.</text>
</comment>
<dbReference type="GO" id="GO:0000963">
    <property type="term" value="P:mitochondrial RNA processing"/>
    <property type="evidence" value="ECO:0007669"/>
    <property type="project" value="TreeGrafter"/>
</dbReference>
<name>A0A7J6LY76_PERCH</name>